<dbReference type="AlphaFoldDB" id="A0A382HY79"/>
<feature type="non-terminal residue" evidence="1">
    <location>
        <position position="1"/>
    </location>
</feature>
<proteinExistence type="predicted"/>
<name>A0A382HY79_9ZZZZ</name>
<reference evidence="1" key="1">
    <citation type="submission" date="2018-05" db="EMBL/GenBank/DDBJ databases">
        <authorList>
            <person name="Lanie J.A."/>
            <person name="Ng W.-L."/>
            <person name="Kazmierczak K.M."/>
            <person name="Andrzejewski T.M."/>
            <person name="Davidsen T.M."/>
            <person name="Wayne K.J."/>
            <person name="Tettelin H."/>
            <person name="Glass J.I."/>
            <person name="Rusch D."/>
            <person name="Podicherti R."/>
            <person name="Tsui H.-C.T."/>
            <person name="Winkler M.E."/>
        </authorList>
    </citation>
    <scope>NUCLEOTIDE SEQUENCE</scope>
</reference>
<evidence type="ECO:0000313" key="1">
    <source>
        <dbReference type="EMBL" id="SVB92286.1"/>
    </source>
</evidence>
<dbReference type="SUPFAM" id="SSF53335">
    <property type="entry name" value="S-adenosyl-L-methionine-dependent methyltransferases"/>
    <property type="match status" value="1"/>
</dbReference>
<feature type="non-terminal residue" evidence="1">
    <location>
        <position position="456"/>
    </location>
</feature>
<dbReference type="InterPro" id="IPR029063">
    <property type="entry name" value="SAM-dependent_MTases_sf"/>
</dbReference>
<sequence>DDDRFYYIRENEMFDGDELLKPKDLDGIRKTIMEGLKGASKSMGTRGGVPDRMVIQRTRHDLVMIVELKGTQPNCHISDTLKELIEELDIESNRFSTIDWPIEEELEDIEREIYFNRVSHHAADGVLHYASFLKEKLNVIAVAFSRRGDNQQISHYMWVKNALAPHVLQREVSADKFEQITSFSDFDDLIRESERTPEMVWALQAGIKELEYGIRDMLDKAKFAPLQRSLFVGLVMSALRDQALNNRLGGIDGRRVTSSGQGNVRKAVSDALNNVDEELKKIFDSKTMGADGPWKVLLDGDNTGESTLFKVVNNMYDYLGTLRTDNASQGDFDRVQIFIESFSVPDPTMETASMIPSPRNLATLICKMLEIRKSDIVADISCGTGTFLQTSLDLMLGSDTEENDKIMTNQIIGRDKDAPMLSISRANLVSRFGTPGDLKLVTDSLEIEQLTNSDGE</sequence>
<dbReference type="Gene3D" id="3.40.50.150">
    <property type="entry name" value="Vaccinia Virus protein VP39"/>
    <property type="match status" value="1"/>
</dbReference>
<protein>
    <recommendedName>
        <fullName evidence="2">DNA methylase adenine-specific domain-containing protein</fullName>
    </recommendedName>
</protein>
<evidence type="ECO:0008006" key="2">
    <source>
        <dbReference type="Google" id="ProtNLM"/>
    </source>
</evidence>
<dbReference type="EMBL" id="UINC01064029">
    <property type="protein sequence ID" value="SVB92286.1"/>
    <property type="molecule type" value="Genomic_DNA"/>
</dbReference>
<accession>A0A382HY79</accession>
<organism evidence="1">
    <name type="scientific">marine metagenome</name>
    <dbReference type="NCBI Taxonomy" id="408172"/>
    <lineage>
        <taxon>unclassified sequences</taxon>
        <taxon>metagenomes</taxon>
        <taxon>ecological metagenomes</taxon>
    </lineage>
</organism>
<gene>
    <name evidence="1" type="ORF">METZ01_LOCUS245140</name>
</gene>